<feature type="domain" description="Glycosyl transferase family 1" evidence="1">
    <location>
        <begin position="178"/>
        <end position="333"/>
    </location>
</feature>
<dbReference type="PANTHER" id="PTHR12526:SF630">
    <property type="entry name" value="GLYCOSYLTRANSFERASE"/>
    <property type="match status" value="1"/>
</dbReference>
<dbReference type="InterPro" id="IPR028098">
    <property type="entry name" value="Glyco_trans_4-like_N"/>
</dbReference>
<dbReference type="AlphaFoldDB" id="A0A9D2HPX8"/>
<dbReference type="EC" id="2.4.-.-" evidence="3"/>
<reference evidence="3" key="1">
    <citation type="journal article" date="2021" name="PeerJ">
        <title>Extensive microbial diversity within the chicken gut microbiome revealed by metagenomics and culture.</title>
        <authorList>
            <person name="Gilroy R."/>
            <person name="Ravi A."/>
            <person name="Getino M."/>
            <person name="Pursley I."/>
            <person name="Horton D.L."/>
            <person name="Alikhan N.F."/>
            <person name="Baker D."/>
            <person name="Gharbi K."/>
            <person name="Hall N."/>
            <person name="Watson M."/>
            <person name="Adriaenssens E.M."/>
            <person name="Foster-Nyarko E."/>
            <person name="Jarju S."/>
            <person name="Secka A."/>
            <person name="Antonio M."/>
            <person name="Oren A."/>
            <person name="Chaudhuri R.R."/>
            <person name="La Ragione R."/>
            <person name="Hildebrand F."/>
            <person name="Pallen M.J."/>
        </authorList>
    </citation>
    <scope>NUCLEOTIDE SEQUENCE</scope>
    <source>
        <strain evidence="3">5032</strain>
    </source>
</reference>
<sequence>MPDIMRILFLMEDLCYGGTQRQMLELARRLDRARFAPIMLTLTGPTDLDETAREAGIEVHHLGRDRRLAPFFFARLGSALRTLRPHVLVPCTALPNIWGRLWGRALGLPVLGTVRGGGGPKRQHERLLWRLTGHMVCNSEALCEVLQGLGVPAGHLSYIPNGVDTARFCAPTEPVSLRPPRILCVARLAGDKDHVTLFRAFARVRERHPEAVLRLVGDGPEEARLRQWAAAHAAGQGIEFVPGRPDVRDEYAQARLFALSSVREGQPNVLLEAMSCGLPLCATAVGGIPRLVTPGENGFLAGAGDDAALAAHICRLLAEPELGDRLGRAGRERVERDFAFERMVAAHEELFVRLAGEARC</sequence>
<evidence type="ECO:0000313" key="3">
    <source>
        <dbReference type="EMBL" id="HJA79398.1"/>
    </source>
</evidence>
<dbReference type="PANTHER" id="PTHR12526">
    <property type="entry name" value="GLYCOSYLTRANSFERASE"/>
    <property type="match status" value="1"/>
</dbReference>
<organism evidence="3 4">
    <name type="scientific">Candidatus Desulfovibrio intestinavium</name>
    <dbReference type="NCBI Taxonomy" id="2838534"/>
    <lineage>
        <taxon>Bacteria</taxon>
        <taxon>Pseudomonadati</taxon>
        <taxon>Thermodesulfobacteriota</taxon>
        <taxon>Desulfovibrionia</taxon>
        <taxon>Desulfovibrionales</taxon>
        <taxon>Desulfovibrionaceae</taxon>
        <taxon>Desulfovibrio</taxon>
    </lineage>
</organism>
<comment type="caution">
    <text evidence="3">The sequence shown here is derived from an EMBL/GenBank/DDBJ whole genome shotgun (WGS) entry which is preliminary data.</text>
</comment>
<evidence type="ECO:0000313" key="4">
    <source>
        <dbReference type="Proteomes" id="UP000823821"/>
    </source>
</evidence>
<evidence type="ECO:0000259" key="1">
    <source>
        <dbReference type="Pfam" id="PF00534"/>
    </source>
</evidence>
<gene>
    <name evidence="3" type="ORF">H9784_07530</name>
</gene>
<proteinExistence type="predicted"/>
<protein>
    <submittedName>
        <fullName evidence="3">Glycosyltransferase</fullName>
        <ecNumber evidence="3">2.4.-.-</ecNumber>
    </submittedName>
</protein>
<reference evidence="3" key="2">
    <citation type="submission" date="2021-04" db="EMBL/GenBank/DDBJ databases">
        <authorList>
            <person name="Gilroy R."/>
        </authorList>
    </citation>
    <scope>NUCLEOTIDE SEQUENCE</scope>
    <source>
        <strain evidence="3">5032</strain>
    </source>
</reference>
<dbReference type="Pfam" id="PF13439">
    <property type="entry name" value="Glyco_transf_4"/>
    <property type="match status" value="1"/>
</dbReference>
<dbReference type="InterPro" id="IPR001296">
    <property type="entry name" value="Glyco_trans_1"/>
</dbReference>
<dbReference type="Pfam" id="PF00534">
    <property type="entry name" value="Glycos_transf_1"/>
    <property type="match status" value="1"/>
</dbReference>
<accession>A0A9D2HPX8</accession>
<name>A0A9D2HPX8_9BACT</name>
<dbReference type="Gene3D" id="3.40.50.2000">
    <property type="entry name" value="Glycogen Phosphorylase B"/>
    <property type="match status" value="2"/>
</dbReference>
<dbReference type="GO" id="GO:0016757">
    <property type="term" value="F:glycosyltransferase activity"/>
    <property type="evidence" value="ECO:0007669"/>
    <property type="project" value="UniProtKB-KW"/>
</dbReference>
<dbReference type="EMBL" id="DWZD01000041">
    <property type="protein sequence ID" value="HJA79398.1"/>
    <property type="molecule type" value="Genomic_DNA"/>
</dbReference>
<feature type="domain" description="Glycosyltransferase subfamily 4-like N-terminal" evidence="2">
    <location>
        <begin position="16"/>
        <end position="167"/>
    </location>
</feature>
<dbReference type="Proteomes" id="UP000823821">
    <property type="component" value="Unassembled WGS sequence"/>
</dbReference>
<keyword evidence="3" id="KW-0328">Glycosyltransferase</keyword>
<keyword evidence="3" id="KW-0808">Transferase</keyword>
<dbReference type="SUPFAM" id="SSF53756">
    <property type="entry name" value="UDP-Glycosyltransferase/glycogen phosphorylase"/>
    <property type="match status" value="1"/>
</dbReference>
<evidence type="ECO:0000259" key="2">
    <source>
        <dbReference type="Pfam" id="PF13439"/>
    </source>
</evidence>